<reference evidence="3 4" key="1">
    <citation type="submission" date="2024-01" db="EMBL/GenBank/DDBJ databases">
        <title>The genomes of 5 underutilized Papilionoideae crops provide insights into root nodulation and disease resistanc.</title>
        <authorList>
            <person name="Jiang F."/>
        </authorList>
    </citation>
    <scope>NUCLEOTIDE SEQUENCE [LARGE SCALE GENOMIC DNA]</scope>
    <source>
        <strain evidence="3">LVBAO_FW01</strain>
        <tissue evidence="3">Leaves</tissue>
    </source>
</reference>
<evidence type="ECO:0000256" key="1">
    <source>
        <dbReference type="SAM" id="MobiDB-lite"/>
    </source>
</evidence>
<gene>
    <name evidence="3" type="ORF">VNO77_29519</name>
</gene>
<dbReference type="AlphaFoldDB" id="A0AAN9KZM3"/>
<dbReference type="EMBL" id="JAYMYQ010000006">
    <property type="protein sequence ID" value="KAK7325357.1"/>
    <property type="molecule type" value="Genomic_DNA"/>
</dbReference>
<keyword evidence="2" id="KW-1133">Transmembrane helix</keyword>
<dbReference type="Proteomes" id="UP001367508">
    <property type="component" value="Unassembled WGS sequence"/>
</dbReference>
<evidence type="ECO:0000313" key="3">
    <source>
        <dbReference type="EMBL" id="KAK7325357.1"/>
    </source>
</evidence>
<feature type="region of interest" description="Disordered" evidence="1">
    <location>
        <begin position="94"/>
        <end position="138"/>
    </location>
</feature>
<dbReference type="PANTHER" id="PTHR37753:SF1">
    <property type="entry name" value="OS01G0940600 PROTEIN"/>
    <property type="match status" value="1"/>
</dbReference>
<feature type="compositionally biased region" description="Acidic residues" evidence="1">
    <location>
        <begin position="98"/>
        <end position="118"/>
    </location>
</feature>
<organism evidence="3 4">
    <name type="scientific">Canavalia gladiata</name>
    <name type="common">Sword bean</name>
    <name type="synonym">Dolichos gladiatus</name>
    <dbReference type="NCBI Taxonomy" id="3824"/>
    <lineage>
        <taxon>Eukaryota</taxon>
        <taxon>Viridiplantae</taxon>
        <taxon>Streptophyta</taxon>
        <taxon>Embryophyta</taxon>
        <taxon>Tracheophyta</taxon>
        <taxon>Spermatophyta</taxon>
        <taxon>Magnoliopsida</taxon>
        <taxon>eudicotyledons</taxon>
        <taxon>Gunneridae</taxon>
        <taxon>Pentapetalae</taxon>
        <taxon>rosids</taxon>
        <taxon>fabids</taxon>
        <taxon>Fabales</taxon>
        <taxon>Fabaceae</taxon>
        <taxon>Papilionoideae</taxon>
        <taxon>50 kb inversion clade</taxon>
        <taxon>NPAAA clade</taxon>
        <taxon>indigoferoid/millettioid clade</taxon>
        <taxon>Phaseoleae</taxon>
        <taxon>Canavalia</taxon>
    </lineage>
</organism>
<name>A0AAN9KZM3_CANGL</name>
<keyword evidence="4" id="KW-1185">Reference proteome</keyword>
<keyword evidence="2" id="KW-0812">Transmembrane</keyword>
<protein>
    <submittedName>
        <fullName evidence="3">Uncharacterized protein</fullName>
    </submittedName>
</protein>
<accession>A0AAN9KZM3</accession>
<sequence length="138" mass="15160">MMATLFCVSNPTISHPLTSFASLRAPPIPNSPALRFTAGRQKARDSAVAVRAGPSTSSIAFSIALPLSLLAVTVIASVRMADKLDQQWLEEMANNEALMEDDEEDDYTDDDNEKDDLETYVQEEPALPSARHRPKREA</sequence>
<evidence type="ECO:0000256" key="2">
    <source>
        <dbReference type="SAM" id="Phobius"/>
    </source>
</evidence>
<dbReference type="PANTHER" id="PTHR37753">
    <property type="entry name" value="OS01G0940600 PROTEIN"/>
    <property type="match status" value="1"/>
</dbReference>
<feature type="transmembrane region" description="Helical" evidence="2">
    <location>
        <begin position="59"/>
        <end position="78"/>
    </location>
</feature>
<evidence type="ECO:0000313" key="4">
    <source>
        <dbReference type="Proteomes" id="UP001367508"/>
    </source>
</evidence>
<comment type="caution">
    <text evidence="3">The sequence shown here is derived from an EMBL/GenBank/DDBJ whole genome shotgun (WGS) entry which is preliminary data.</text>
</comment>
<keyword evidence="2" id="KW-0472">Membrane</keyword>
<proteinExistence type="predicted"/>